<protein>
    <recommendedName>
        <fullName evidence="4">Aldehyde dehydrogenase domain-containing protein</fullName>
    </recommendedName>
</protein>
<dbReference type="PANTHER" id="PTHR43111:SF1">
    <property type="entry name" value="ALDEHYDE DEHYDROGENASE B-RELATED"/>
    <property type="match status" value="1"/>
</dbReference>
<dbReference type="GO" id="GO:0016620">
    <property type="term" value="F:oxidoreductase activity, acting on the aldehyde or oxo group of donors, NAD or NADP as acceptor"/>
    <property type="evidence" value="ECO:0007669"/>
    <property type="project" value="InterPro"/>
</dbReference>
<dbReference type="EMBL" id="AMGV01000001">
    <property type="protein sequence ID" value="KEF62411.1"/>
    <property type="molecule type" value="Genomic_DNA"/>
</dbReference>
<keyword evidence="3" id="KW-1185">Reference proteome</keyword>
<feature type="transmembrane region" description="Helical" evidence="1">
    <location>
        <begin position="446"/>
        <end position="475"/>
    </location>
</feature>
<evidence type="ECO:0008006" key="4">
    <source>
        <dbReference type="Google" id="ProtNLM"/>
    </source>
</evidence>
<dbReference type="VEuPathDB" id="FungiDB:A1O9_00383"/>
<dbReference type="SUPFAM" id="SSF53720">
    <property type="entry name" value="ALDH-like"/>
    <property type="match status" value="1"/>
</dbReference>
<keyword evidence="1" id="KW-0812">Transmembrane</keyword>
<accession>A0A072PRB4</accession>
<evidence type="ECO:0000313" key="3">
    <source>
        <dbReference type="Proteomes" id="UP000027920"/>
    </source>
</evidence>
<name>A0A072PRB4_9EURO</name>
<keyword evidence="1" id="KW-0472">Membrane</keyword>
<dbReference type="AlphaFoldDB" id="A0A072PRB4"/>
<dbReference type="InterPro" id="IPR016161">
    <property type="entry name" value="Ald_DH/histidinol_DH"/>
</dbReference>
<dbReference type="RefSeq" id="XP_013265001.1">
    <property type="nucleotide sequence ID" value="XM_013409547.1"/>
</dbReference>
<evidence type="ECO:0000256" key="1">
    <source>
        <dbReference type="SAM" id="Phobius"/>
    </source>
</evidence>
<dbReference type="PANTHER" id="PTHR43111">
    <property type="entry name" value="ALDEHYDE DEHYDROGENASE B-RELATED"/>
    <property type="match status" value="1"/>
</dbReference>
<dbReference type="GeneID" id="25275335"/>
<dbReference type="InterPro" id="IPR016163">
    <property type="entry name" value="Ald_DH_C"/>
</dbReference>
<dbReference type="HOGENOM" id="CLU_023881_0_0_1"/>
<dbReference type="Gene3D" id="3.40.309.10">
    <property type="entry name" value="Aldehyde Dehydrogenase, Chain A, domain 2"/>
    <property type="match status" value="1"/>
</dbReference>
<evidence type="ECO:0000313" key="2">
    <source>
        <dbReference type="EMBL" id="KEF62411.1"/>
    </source>
</evidence>
<comment type="caution">
    <text evidence="2">The sequence shown here is derived from an EMBL/GenBank/DDBJ whole genome shotgun (WGS) entry which is preliminary data.</text>
</comment>
<keyword evidence="1" id="KW-1133">Transmembrane helix</keyword>
<sequence>MTSIEIQTVISTAADGRTRDLRYRQRQFISLHKWITSHRIDIETAACKDDNLSKLEAQLMVSLTLRELREQYEELDLKKTLDGEYSVKNGRNNGGGSSSEDLVYILPEAFTFFYSVMCAMCTCIAAGSCCVIELPTDFMHSSSVTRQCLIESLDMTAYGVTSTRPPSEILNRCLVIDQIGVLPSLTGRRTLRSQPQLGTVAVIDRTANLELATKEILCSRTFFSSGGPYAPSCILVNEYVEDDFVRLFREQLSTVNGHVAIEKRKDTNVVNEMVPKRASETIPQELLLNANGFRVIKVLGRDYLQVHGSRRANVIHLLATSSQDDAIDALNKDDQNPLLALYVFAGPRVAKYLTQFVRSNVSFVNHIPANLLVGPAAPIDYPVSPIARYRRHMMETPSPKFVTRLSGELDLQGLVREGLKMSQTLYNDSLQPLKPTGQPKEGDKNFFAQGMLTGFILLVLPLFTGVVVGTSYIVLKLYRHWR</sequence>
<proteinExistence type="predicted"/>
<reference evidence="2 3" key="1">
    <citation type="submission" date="2013-03" db="EMBL/GenBank/DDBJ databases">
        <title>The Genome Sequence of Exophiala aquamarina CBS 119918.</title>
        <authorList>
            <consortium name="The Broad Institute Genomics Platform"/>
            <person name="Cuomo C."/>
            <person name="de Hoog S."/>
            <person name="Gorbushina A."/>
            <person name="Walker B."/>
            <person name="Young S.K."/>
            <person name="Zeng Q."/>
            <person name="Gargeya S."/>
            <person name="Fitzgerald M."/>
            <person name="Haas B."/>
            <person name="Abouelleil A."/>
            <person name="Allen A.W."/>
            <person name="Alvarado L."/>
            <person name="Arachchi H.M."/>
            <person name="Berlin A.M."/>
            <person name="Chapman S.B."/>
            <person name="Gainer-Dewar J."/>
            <person name="Goldberg J."/>
            <person name="Griggs A."/>
            <person name="Gujja S."/>
            <person name="Hansen M."/>
            <person name="Howarth C."/>
            <person name="Imamovic A."/>
            <person name="Ireland A."/>
            <person name="Larimer J."/>
            <person name="McCowan C."/>
            <person name="Murphy C."/>
            <person name="Pearson M."/>
            <person name="Poon T.W."/>
            <person name="Priest M."/>
            <person name="Roberts A."/>
            <person name="Saif S."/>
            <person name="Shea T."/>
            <person name="Sisk P."/>
            <person name="Sykes S."/>
            <person name="Wortman J."/>
            <person name="Nusbaum C."/>
            <person name="Birren B."/>
        </authorList>
    </citation>
    <scope>NUCLEOTIDE SEQUENCE [LARGE SCALE GENOMIC DNA]</scope>
    <source>
        <strain evidence="2 3">CBS 119918</strain>
    </source>
</reference>
<dbReference type="STRING" id="1182545.A0A072PRB4"/>
<dbReference type="Proteomes" id="UP000027920">
    <property type="component" value="Unassembled WGS sequence"/>
</dbReference>
<dbReference type="OrthoDB" id="5596991at2759"/>
<gene>
    <name evidence="2" type="ORF">A1O9_00383</name>
</gene>
<organism evidence="2 3">
    <name type="scientific">Exophiala aquamarina CBS 119918</name>
    <dbReference type="NCBI Taxonomy" id="1182545"/>
    <lineage>
        <taxon>Eukaryota</taxon>
        <taxon>Fungi</taxon>
        <taxon>Dikarya</taxon>
        <taxon>Ascomycota</taxon>
        <taxon>Pezizomycotina</taxon>
        <taxon>Eurotiomycetes</taxon>
        <taxon>Chaetothyriomycetidae</taxon>
        <taxon>Chaetothyriales</taxon>
        <taxon>Herpotrichiellaceae</taxon>
        <taxon>Exophiala</taxon>
    </lineage>
</organism>